<keyword evidence="14" id="KW-1185">Reference proteome</keyword>
<evidence type="ECO:0000313" key="14">
    <source>
        <dbReference type="Proteomes" id="UP000007646"/>
    </source>
</evidence>
<dbReference type="FunFam" id="1.25.70.10:FF:000011">
    <property type="entry name" value="Mitochondrial transcription termination factor 4"/>
    <property type="match status" value="1"/>
</dbReference>
<keyword evidence="5" id="KW-0694">RNA-binding</keyword>
<evidence type="ECO:0000256" key="2">
    <source>
        <dbReference type="ARBA" id="ARBA00007692"/>
    </source>
</evidence>
<dbReference type="GO" id="GO:0043010">
    <property type="term" value="P:camera-type eye development"/>
    <property type="evidence" value="ECO:0007669"/>
    <property type="project" value="Ensembl"/>
</dbReference>
<dbReference type="HOGENOM" id="CLU_069384_1_0_1"/>
<dbReference type="InterPro" id="IPR038538">
    <property type="entry name" value="MTERF_sf"/>
</dbReference>
<reference evidence="13 14" key="1">
    <citation type="submission" date="2009-06" db="EMBL/GenBank/DDBJ databases">
        <title>The Genome Sequence of Loxodonta africana (African elephant).</title>
        <authorList>
            <person name="Di Palma F."/>
            <person name="Heiman D."/>
            <person name="Young S."/>
            <person name="Johnson J."/>
            <person name="Lander E.S."/>
            <person name="Lindblad-Toh K."/>
        </authorList>
    </citation>
    <scope>NUCLEOTIDE SEQUENCE [LARGE SCALE GENOMIC DNA]</scope>
    <source>
        <strain evidence="13 14">Isolate ISIS603380</strain>
    </source>
</reference>
<keyword evidence="7" id="KW-0496">Mitochondrion</keyword>
<evidence type="ECO:0000256" key="12">
    <source>
        <dbReference type="SAM" id="MobiDB-lite"/>
    </source>
</evidence>
<dbReference type="OMA" id="QAEMVKC"/>
<dbReference type="GO" id="GO:0019843">
    <property type="term" value="F:rRNA binding"/>
    <property type="evidence" value="ECO:0007669"/>
    <property type="project" value="Ensembl"/>
</dbReference>
<dbReference type="InParanoid" id="G3TQ26"/>
<organism evidence="13 14">
    <name type="scientific">Loxodonta africana</name>
    <name type="common">African elephant</name>
    <dbReference type="NCBI Taxonomy" id="9785"/>
    <lineage>
        <taxon>Eukaryota</taxon>
        <taxon>Metazoa</taxon>
        <taxon>Chordata</taxon>
        <taxon>Craniata</taxon>
        <taxon>Vertebrata</taxon>
        <taxon>Euteleostomi</taxon>
        <taxon>Mammalia</taxon>
        <taxon>Eutheria</taxon>
        <taxon>Afrotheria</taxon>
        <taxon>Proboscidea</taxon>
        <taxon>Elephantidae</taxon>
        <taxon>Loxodonta</taxon>
    </lineage>
</organism>
<dbReference type="STRING" id="9785.ENSLAFP00000017607"/>
<dbReference type="GO" id="GO:0005829">
    <property type="term" value="C:cytosol"/>
    <property type="evidence" value="ECO:0007669"/>
    <property type="project" value="Ensembl"/>
</dbReference>
<accession>G3TQ26</accession>
<evidence type="ECO:0000256" key="10">
    <source>
        <dbReference type="ARBA" id="ARBA00077581"/>
    </source>
</evidence>
<dbReference type="SMART" id="SM00733">
    <property type="entry name" value="Mterf"/>
    <property type="match status" value="4"/>
</dbReference>
<dbReference type="AlphaFoldDB" id="G3TQ26"/>
<proteinExistence type="inferred from homology"/>
<dbReference type="GO" id="GO:0006364">
    <property type="term" value="P:rRNA processing"/>
    <property type="evidence" value="ECO:0007669"/>
    <property type="project" value="UniProtKB-KW"/>
</dbReference>
<dbReference type="FunCoup" id="G3TQ26">
    <property type="interactions" value="514"/>
</dbReference>
<dbReference type="Pfam" id="PF02536">
    <property type="entry name" value="mTERF"/>
    <property type="match status" value="1"/>
</dbReference>
<evidence type="ECO:0000256" key="7">
    <source>
        <dbReference type="ARBA" id="ARBA00023128"/>
    </source>
</evidence>
<keyword evidence="4" id="KW-0677">Repeat</keyword>
<gene>
    <name evidence="13" type="primary">MTERF4</name>
</gene>
<evidence type="ECO:0000313" key="13">
    <source>
        <dbReference type="Ensembl" id="ENSLAFP00000017607.2"/>
    </source>
</evidence>
<comment type="subcellular location">
    <subcellularLocation>
        <location evidence="1">Mitochondrion</location>
    </subcellularLocation>
</comment>
<evidence type="ECO:0000256" key="1">
    <source>
        <dbReference type="ARBA" id="ARBA00004173"/>
    </source>
</evidence>
<reference evidence="13" key="3">
    <citation type="submission" date="2025-09" db="UniProtKB">
        <authorList>
            <consortium name="Ensembl"/>
        </authorList>
    </citation>
    <scope>IDENTIFICATION</scope>
    <source>
        <strain evidence="13">Isolate ISIS603380</strain>
    </source>
</reference>
<evidence type="ECO:0000256" key="3">
    <source>
        <dbReference type="ARBA" id="ARBA00022552"/>
    </source>
</evidence>
<feature type="region of interest" description="Disordered" evidence="12">
    <location>
        <begin position="324"/>
        <end position="347"/>
    </location>
</feature>
<evidence type="ECO:0000256" key="4">
    <source>
        <dbReference type="ARBA" id="ARBA00022737"/>
    </source>
</evidence>
<keyword evidence="6" id="KW-0809">Transit peptide</keyword>
<dbReference type="GO" id="GO:0005739">
    <property type="term" value="C:mitochondrion"/>
    <property type="evidence" value="ECO:0007669"/>
    <property type="project" value="UniProtKB-SubCell"/>
</dbReference>
<reference evidence="13" key="2">
    <citation type="submission" date="2025-08" db="UniProtKB">
        <authorList>
            <consortium name="Ensembl"/>
        </authorList>
    </citation>
    <scope>IDENTIFICATION</scope>
    <source>
        <strain evidence="13">Isolate ISIS603380</strain>
    </source>
</reference>
<dbReference type="GO" id="GO:0061668">
    <property type="term" value="P:mitochondrial ribosome assembly"/>
    <property type="evidence" value="ECO:0007669"/>
    <property type="project" value="Ensembl"/>
</dbReference>
<dbReference type="PANTHER" id="PTHR13068">
    <property type="entry name" value="CGI-12 PROTEIN-RELATED"/>
    <property type="match status" value="1"/>
</dbReference>
<dbReference type="GeneTree" id="ENSGT00460000041648"/>
<dbReference type="Proteomes" id="UP000007646">
    <property type="component" value="Unassembled WGS sequence"/>
</dbReference>
<evidence type="ECO:0000256" key="6">
    <source>
        <dbReference type="ARBA" id="ARBA00022946"/>
    </source>
</evidence>
<dbReference type="eggNOG" id="ENOG502RXUW">
    <property type="taxonomic scope" value="Eukaryota"/>
</dbReference>
<evidence type="ECO:0000256" key="5">
    <source>
        <dbReference type="ARBA" id="ARBA00022884"/>
    </source>
</evidence>
<dbReference type="PANTHER" id="PTHR13068:SF203">
    <property type="entry name" value="TRANSCRIPTION TERMINATION FACTOR 4, MITOCHONDRIAL"/>
    <property type="match status" value="1"/>
</dbReference>
<sequence>MAALGRQVIDWHRLMRLTWATIARQTSHLREQRMTVVSLLRPLTTASRGGSLKELSCVTSRKYMQEAECRTDLSQCLLEKPGTPVDRGALGLEAITTSLLDMGFSDAHIRELLSIQPRPTPQQLLDITSELILLGLNPEPVCVVLKKSPQLLKLPVKQMKKRSTYLRKLGLGEGKLKSVLYCCPEIFTMRQRDINDIVRVLREKCLFTVQQVTEILHRCPYVLREDPGELEYKFQYAYFRMGIKHLDVVKTEFLKYSITKIKQRHIYLERLGRYQTPDKKGQTQVLNPSLKDIFRVSEAEFLAKTACSSVEEFEVFKKLLAREEEEGPEGCTSDSEEGTSSGEDAGD</sequence>
<comment type="subunit">
    <text evidence="8">Heterodimer with NSUN4; this interaction may be required for NSUN4 recruitment to the mitochondrial large ribosomal subunit.</text>
</comment>
<name>G3TQ26_LOXAF</name>
<dbReference type="Gene3D" id="1.25.70.10">
    <property type="entry name" value="Transcription termination factor 3, mitochondrial"/>
    <property type="match status" value="1"/>
</dbReference>
<protein>
    <recommendedName>
        <fullName evidence="9">Transcription termination factor 4, mitochondrial</fullName>
    </recommendedName>
    <alternativeName>
        <fullName evidence="10">Mitochondrial transcription termination factor 4</fullName>
    </alternativeName>
    <alternativeName>
        <fullName evidence="11">mTERF domain-containing protein 2</fullName>
    </alternativeName>
</protein>
<keyword evidence="3" id="KW-0698">rRNA processing</keyword>
<evidence type="ECO:0000256" key="9">
    <source>
        <dbReference type="ARBA" id="ARBA00074722"/>
    </source>
</evidence>
<dbReference type="InterPro" id="IPR003690">
    <property type="entry name" value="MTERF"/>
</dbReference>
<dbReference type="GO" id="GO:0006390">
    <property type="term" value="P:mitochondrial transcription"/>
    <property type="evidence" value="ECO:0007669"/>
    <property type="project" value="TreeGrafter"/>
</dbReference>
<evidence type="ECO:0000256" key="11">
    <source>
        <dbReference type="ARBA" id="ARBA00078040"/>
    </source>
</evidence>
<feature type="compositionally biased region" description="Low complexity" evidence="12">
    <location>
        <begin position="329"/>
        <end position="347"/>
    </location>
</feature>
<evidence type="ECO:0000256" key="8">
    <source>
        <dbReference type="ARBA" id="ARBA00061975"/>
    </source>
</evidence>
<dbReference type="Ensembl" id="ENSLAFT00000022737.2">
    <property type="protein sequence ID" value="ENSLAFP00000017607.2"/>
    <property type="gene ID" value="ENSLAFG00000021960.2"/>
</dbReference>
<dbReference type="GO" id="GO:0007507">
    <property type="term" value="P:heart development"/>
    <property type="evidence" value="ECO:0007669"/>
    <property type="project" value="Ensembl"/>
</dbReference>
<comment type="similarity">
    <text evidence="2">Belongs to the mTERF family.</text>
</comment>